<evidence type="ECO:0000313" key="4">
    <source>
        <dbReference type="Proteomes" id="UP000830835"/>
    </source>
</evidence>
<dbReference type="PANTHER" id="PTHR11365">
    <property type="entry name" value="5-OXOPROLINASE RELATED"/>
    <property type="match status" value="1"/>
</dbReference>
<evidence type="ECO:0000313" key="3">
    <source>
        <dbReference type="EMBL" id="MCJ2543639.1"/>
    </source>
</evidence>
<proteinExistence type="predicted"/>
<keyword evidence="4" id="KW-1185">Reference proteome</keyword>
<dbReference type="Pfam" id="PF02538">
    <property type="entry name" value="Hydantoinase_B"/>
    <property type="match status" value="1"/>
</dbReference>
<comment type="caution">
    <text evidence="3">The sequence shown here is derived from an EMBL/GenBank/DDBJ whole genome shotgun (WGS) entry which is preliminary data.</text>
</comment>
<organism evidence="3 4">
    <name type="scientific">Thermostichus vulcanus str. 'Rupite'</name>
    <dbReference type="NCBI Taxonomy" id="2813851"/>
    <lineage>
        <taxon>Bacteria</taxon>
        <taxon>Bacillati</taxon>
        <taxon>Cyanobacteriota</taxon>
        <taxon>Cyanophyceae</taxon>
        <taxon>Thermostichales</taxon>
        <taxon>Thermostichaceae</taxon>
        <taxon>Thermostichus</taxon>
    </lineage>
</organism>
<sequence>MSSSSSLANPIRLQVMANALAGIAEEMGARLIRGSYSANIKERRDCSTALFDAQGSCIAQAAHIPVHLGALSEAVRAVMAAGPQSGEVFLLNDPYQGGSHLPDLTVVTAIPALEETTVVSAYAVNRAHHADVGGMRPGSMPADSTEIWQEGLVIPPVRLARLQTSGALDWNEDLLRLILANVRNAEQRRGDLQAQVGANTIGVRRFRELLAQFGEAETWRLIAGVIDYSCQRMRAQIRALPDGVYEAADCLEGYGDPPESIWIRVQIEVRGESLRVDFTGTDAASTGNLNAPLAVTRSAVLFALRCLLDPSAPSNAGVEAPIEIFAPRGCLVNAEFPAAVVAGNVETSQRIADVVLRALAPVAGSLSIAQGQGTMNNCVLGNRHFTYYETLGGGQGASPHRPGPDGIHVGMSNTLNTPIEALELEYPLQVIRYELRQDSGGHGRQRGGWGLIRSLRVLEDCTLSLLTDRRHHTPQGEAGGESGQVGINLLNGDRLPSKTSRPLQAGDVITLHTPGGGAWGSIESVESVSDGDASGIPYSDSGDG</sequence>
<dbReference type="PANTHER" id="PTHR11365:SF23">
    <property type="entry name" value="HYPOTHETICAL 5-OXOPROLINASE (EUROFUNG)-RELATED"/>
    <property type="match status" value="1"/>
</dbReference>
<protein>
    <submittedName>
        <fullName evidence="3">Hydantoinase B/oxoprolinase family protein</fullName>
    </submittedName>
</protein>
<reference evidence="3" key="1">
    <citation type="submission" date="2021-02" db="EMBL/GenBank/DDBJ databases">
        <title>The CRISPR/cas machinery reduction and long-range gene transfer in the hot spring cyanobacterium Synechococcus.</title>
        <authorList>
            <person name="Dvorak P."/>
            <person name="Jahodarova E."/>
            <person name="Hasler P."/>
            <person name="Poulickova A."/>
        </authorList>
    </citation>
    <scope>NUCLEOTIDE SEQUENCE</scope>
    <source>
        <strain evidence="3">Rupite</strain>
    </source>
</reference>
<evidence type="ECO:0000259" key="2">
    <source>
        <dbReference type="Pfam" id="PF02538"/>
    </source>
</evidence>
<dbReference type="InterPro" id="IPR003692">
    <property type="entry name" value="Hydantoinase_B"/>
</dbReference>
<gene>
    <name evidence="3" type="ORF">JX360_12100</name>
</gene>
<dbReference type="Proteomes" id="UP000830835">
    <property type="component" value="Unassembled WGS sequence"/>
</dbReference>
<feature type="region of interest" description="Disordered" evidence="1">
    <location>
        <begin position="520"/>
        <end position="544"/>
    </location>
</feature>
<dbReference type="EMBL" id="JAFIRA010000033">
    <property type="protein sequence ID" value="MCJ2543639.1"/>
    <property type="molecule type" value="Genomic_DNA"/>
</dbReference>
<feature type="domain" description="Hydantoinase B/oxoprolinase" evidence="2">
    <location>
        <begin position="9"/>
        <end position="521"/>
    </location>
</feature>
<dbReference type="InterPro" id="IPR045079">
    <property type="entry name" value="Oxoprolinase-like"/>
</dbReference>
<name>A0ABT0CCX6_THEVL</name>
<accession>A0ABT0CCX6</accession>
<evidence type="ECO:0000256" key="1">
    <source>
        <dbReference type="SAM" id="MobiDB-lite"/>
    </source>
</evidence>